<proteinExistence type="predicted"/>
<sequence length="311" mass="31772">MRITRTVTLAAAAALGAGLLGAGTAQAAPAKPDLVVTSVAWAPQAVAAGQQLTFRAVIKNRGTAPTPAGVVHGVGFQVDGKLRTWSDNDTSSLAPGESTTVYAVGGPTGSSTWTATAGSHEILAFVDDAARIAESDEGNNRTKTTFTVTARPTVVTGASATGRAVSATLSKLAQKTGLASSVSGSAYASCVSYDAQGKEVSRPGTETYIGEYGAGSFRYGESSPFSWSGVAEAPAGVTSAGAGTIDPNSIRKYNYGTPSAYLTCRDGESATFTRLHATKVTVNRWQLTPEGWSTGVLLGTYTGPVNTDLTF</sequence>
<feature type="chain" id="PRO_5015672447" evidence="1">
    <location>
        <begin position="28"/>
        <end position="311"/>
    </location>
</feature>
<evidence type="ECO:0000259" key="2">
    <source>
        <dbReference type="Pfam" id="PF07705"/>
    </source>
</evidence>
<keyword evidence="1" id="KW-0732">Signal</keyword>
<dbReference type="AlphaFoldDB" id="A0A2T0R201"/>
<feature type="signal peptide" evidence="1">
    <location>
        <begin position="1"/>
        <end position="27"/>
    </location>
</feature>
<dbReference type="EMBL" id="PVZF01000008">
    <property type="protein sequence ID" value="PRY13592.1"/>
    <property type="molecule type" value="Genomic_DNA"/>
</dbReference>
<dbReference type="Proteomes" id="UP000238083">
    <property type="component" value="Unassembled WGS sequence"/>
</dbReference>
<reference evidence="3 4" key="1">
    <citation type="submission" date="2018-03" db="EMBL/GenBank/DDBJ databases">
        <title>Genomic Encyclopedia of Archaeal and Bacterial Type Strains, Phase II (KMG-II): from individual species to whole genera.</title>
        <authorList>
            <person name="Goeker M."/>
        </authorList>
    </citation>
    <scope>NUCLEOTIDE SEQUENCE [LARGE SCALE GENOMIC DNA]</scope>
    <source>
        <strain evidence="3 4">DSM 19711</strain>
    </source>
</reference>
<accession>A0A2T0R201</accession>
<dbReference type="RefSeq" id="WP_170127317.1">
    <property type="nucleotide sequence ID" value="NZ_PVZF01000008.1"/>
</dbReference>
<protein>
    <submittedName>
        <fullName evidence="3">CARDB protein</fullName>
    </submittedName>
</protein>
<evidence type="ECO:0000313" key="4">
    <source>
        <dbReference type="Proteomes" id="UP000238083"/>
    </source>
</evidence>
<evidence type="ECO:0000313" key="3">
    <source>
        <dbReference type="EMBL" id="PRY13592.1"/>
    </source>
</evidence>
<name>A0A2T0R201_9ACTN</name>
<dbReference type="InterPro" id="IPR013783">
    <property type="entry name" value="Ig-like_fold"/>
</dbReference>
<comment type="caution">
    <text evidence="3">The sequence shown here is derived from an EMBL/GenBank/DDBJ whole genome shotgun (WGS) entry which is preliminary data.</text>
</comment>
<dbReference type="GO" id="GO:0005975">
    <property type="term" value="P:carbohydrate metabolic process"/>
    <property type="evidence" value="ECO:0007669"/>
    <property type="project" value="UniProtKB-ARBA"/>
</dbReference>
<dbReference type="InterPro" id="IPR011635">
    <property type="entry name" value="CARDB"/>
</dbReference>
<dbReference type="Pfam" id="PF07705">
    <property type="entry name" value="CARDB"/>
    <property type="match status" value="1"/>
</dbReference>
<dbReference type="Gene3D" id="2.60.40.10">
    <property type="entry name" value="Immunoglobulins"/>
    <property type="match status" value="1"/>
</dbReference>
<gene>
    <name evidence="3" type="ORF">CLV37_108262</name>
</gene>
<evidence type="ECO:0000256" key="1">
    <source>
        <dbReference type="SAM" id="SignalP"/>
    </source>
</evidence>
<keyword evidence="4" id="KW-1185">Reference proteome</keyword>
<feature type="domain" description="CARDB" evidence="2">
    <location>
        <begin position="31"/>
        <end position="142"/>
    </location>
</feature>
<organism evidence="3 4">
    <name type="scientific">Kineococcus rhizosphaerae</name>
    <dbReference type="NCBI Taxonomy" id="559628"/>
    <lineage>
        <taxon>Bacteria</taxon>
        <taxon>Bacillati</taxon>
        <taxon>Actinomycetota</taxon>
        <taxon>Actinomycetes</taxon>
        <taxon>Kineosporiales</taxon>
        <taxon>Kineosporiaceae</taxon>
        <taxon>Kineococcus</taxon>
    </lineage>
</organism>